<evidence type="ECO:0000313" key="3">
    <source>
        <dbReference type="Ensembl" id="ENSSMRP00000000407.1"/>
    </source>
</evidence>
<name>A0A8D0AXJ6_SALMN</name>
<dbReference type="Ensembl" id="ENSSMRT00000000497.1">
    <property type="protein sequence ID" value="ENSSMRP00000000407.1"/>
    <property type="gene ID" value="ENSSMRG00000000383.1"/>
</dbReference>
<sequence>KPEDSPQLLEGDAVSDGGEMGQNKTNNGGSFGKKMRAISMTMKKKMGKKYIKALSEEMVNIITTIF</sequence>
<feature type="region of interest" description="Disordered" evidence="1">
    <location>
        <begin position="1"/>
        <end position="32"/>
    </location>
</feature>
<evidence type="ECO:0000313" key="4">
    <source>
        <dbReference type="Proteomes" id="UP000694421"/>
    </source>
</evidence>
<dbReference type="InterPro" id="IPR021090">
    <property type="entry name" value="SPIDER"/>
</dbReference>
<reference evidence="3" key="1">
    <citation type="submission" date="2025-08" db="UniProtKB">
        <authorList>
            <consortium name="Ensembl"/>
        </authorList>
    </citation>
    <scope>IDENTIFICATION</scope>
</reference>
<dbReference type="AlphaFoldDB" id="A0A8D0AXJ6"/>
<organism evidence="3 4">
    <name type="scientific">Salvator merianae</name>
    <name type="common">Argentine black and white tegu</name>
    <name type="synonym">Tupinambis merianae</name>
    <dbReference type="NCBI Taxonomy" id="96440"/>
    <lineage>
        <taxon>Eukaryota</taxon>
        <taxon>Metazoa</taxon>
        <taxon>Chordata</taxon>
        <taxon>Craniata</taxon>
        <taxon>Vertebrata</taxon>
        <taxon>Euteleostomi</taxon>
        <taxon>Lepidosauria</taxon>
        <taxon>Squamata</taxon>
        <taxon>Bifurcata</taxon>
        <taxon>Unidentata</taxon>
        <taxon>Episquamata</taxon>
        <taxon>Laterata</taxon>
        <taxon>Teiioidea</taxon>
        <taxon>Teiidae</taxon>
        <taxon>Salvator</taxon>
    </lineage>
</organism>
<protein>
    <recommendedName>
        <fullName evidence="2">SLy proteins associated disordered region domain-containing protein</fullName>
    </recommendedName>
</protein>
<evidence type="ECO:0000256" key="1">
    <source>
        <dbReference type="SAM" id="MobiDB-lite"/>
    </source>
</evidence>
<proteinExistence type="predicted"/>
<dbReference type="Pfam" id="PF12485">
    <property type="entry name" value="SPIDER"/>
    <property type="match status" value="1"/>
</dbReference>
<reference evidence="3" key="2">
    <citation type="submission" date="2025-09" db="UniProtKB">
        <authorList>
            <consortium name="Ensembl"/>
        </authorList>
    </citation>
    <scope>IDENTIFICATION</scope>
</reference>
<feature type="domain" description="SLy proteins associated disordered region" evidence="2">
    <location>
        <begin position="8"/>
        <end position="59"/>
    </location>
</feature>
<evidence type="ECO:0000259" key="2">
    <source>
        <dbReference type="Pfam" id="PF12485"/>
    </source>
</evidence>
<keyword evidence="4" id="KW-1185">Reference proteome</keyword>
<accession>A0A8D0AXJ6</accession>
<dbReference type="Proteomes" id="UP000694421">
    <property type="component" value="Unplaced"/>
</dbReference>